<gene>
    <name evidence="1" type="ORF">LV75_005946</name>
</gene>
<sequence>MPKASRSPEPKAEARIPCPALPATAYVKINLIESPQIHSLPRTTNTTGAATNALWTTKAVVDNHPPQPTPRKIN</sequence>
<evidence type="ECO:0000313" key="2">
    <source>
        <dbReference type="Proteomes" id="UP001205185"/>
    </source>
</evidence>
<proteinExistence type="predicted"/>
<name>A0ABT1IL74_9PSEU</name>
<keyword evidence="2" id="KW-1185">Reference proteome</keyword>
<evidence type="ECO:0000313" key="1">
    <source>
        <dbReference type="EMBL" id="MCP2273417.1"/>
    </source>
</evidence>
<comment type="caution">
    <text evidence="1">The sequence shown here is derived from an EMBL/GenBank/DDBJ whole genome shotgun (WGS) entry which is preliminary data.</text>
</comment>
<dbReference type="EMBL" id="JAMTCO010000016">
    <property type="protein sequence ID" value="MCP2273417.1"/>
    <property type="molecule type" value="Genomic_DNA"/>
</dbReference>
<dbReference type="Proteomes" id="UP001205185">
    <property type="component" value="Unassembled WGS sequence"/>
</dbReference>
<accession>A0ABT1IL74</accession>
<reference evidence="1 2" key="1">
    <citation type="submission" date="2022-06" db="EMBL/GenBank/DDBJ databases">
        <title>Genomic Encyclopedia of Archaeal and Bacterial Type Strains, Phase II (KMG-II): from individual species to whole genera.</title>
        <authorList>
            <person name="Goeker M."/>
        </authorList>
    </citation>
    <scope>NUCLEOTIDE SEQUENCE [LARGE SCALE GENOMIC DNA]</scope>
    <source>
        <strain evidence="1 2">DSM 44255</strain>
    </source>
</reference>
<organism evidence="1 2">
    <name type="scientific">Actinokineospora diospyrosa</name>
    <dbReference type="NCBI Taxonomy" id="103728"/>
    <lineage>
        <taxon>Bacteria</taxon>
        <taxon>Bacillati</taxon>
        <taxon>Actinomycetota</taxon>
        <taxon>Actinomycetes</taxon>
        <taxon>Pseudonocardiales</taxon>
        <taxon>Pseudonocardiaceae</taxon>
        <taxon>Actinokineospora</taxon>
    </lineage>
</organism>
<protein>
    <submittedName>
        <fullName evidence="1">Uncharacterized protein</fullName>
    </submittedName>
</protein>